<keyword evidence="2" id="KW-1185">Reference proteome</keyword>
<evidence type="ECO:0000313" key="2">
    <source>
        <dbReference type="Proteomes" id="UP000499080"/>
    </source>
</evidence>
<accession>A0A4Y2S9P3</accession>
<name>A0A4Y2S9P3_ARAVE</name>
<organism evidence="1 2">
    <name type="scientific">Araneus ventricosus</name>
    <name type="common">Orbweaver spider</name>
    <name type="synonym">Epeira ventricosa</name>
    <dbReference type="NCBI Taxonomy" id="182803"/>
    <lineage>
        <taxon>Eukaryota</taxon>
        <taxon>Metazoa</taxon>
        <taxon>Ecdysozoa</taxon>
        <taxon>Arthropoda</taxon>
        <taxon>Chelicerata</taxon>
        <taxon>Arachnida</taxon>
        <taxon>Araneae</taxon>
        <taxon>Araneomorphae</taxon>
        <taxon>Entelegynae</taxon>
        <taxon>Araneoidea</taxon>
        <taxon>Araneidae</taxon>
        <taxon>Araneus</taxon>
    </lineage>
</organism>
<dbReference type="EMBL" id="BGPR01020312">
    <property type="protein sequence ID" value="GBN84316.1"/>
    <property type="molecule type" value="Genomic_DNA"/>
</dbReference>
<dbReference type="AlphaFoldDB" id="A0A4Y2S9P3"/>
<gene>
    <name evidence="1" type="ORF">AVEN_132307_1</name>
</gene>
<sequence>MHVLTKSDTTSEIPIVTSTLKKFETTVGPLQVAMITWMPGESEGKCIALLTAPDSGLVSTPMNPEVVHNTPVAARVVSDGLLARRVSPVPFSKIGFLICS</sequence>
<evidence type="ECO:0000313" key="1">
    <source>
        <dbReference type="EMBL" id="GBN84316.1"/>
    </source>
</evidence>
<protein>
    <submittedName>
        <fullName evidence="1">Uncharacterized protein</fullName>
    </submittedName>
</protein>
<dbReference type="Proteomes" id="UP000499080">
    <property type="component" value="Unassembled WGS sequence"/>
</dbReference>
<reference evidence="1 2" key="1">
    <citation type="journal article" date="2019" name="Sci. Rep.">
        <title>Orb-weaving spider Araneus ventricosus genome elucidates the spidroin gene catalogue.</title>
        <authorList>
            <person name="Kono N."/>
            <person name="Nakamura H."/>
            <person name="Ohtoshi R."/>
            <person name="Moran D.A.P."/>
            <person name="Shinohara A."/>
            <person name="Yoshida Y."/>
            <person name="Fujiwara M."/>
            <person name="Mori M."/>
            <person name="Tomita M."/>
            <person name="Arakawa K."/>
        </authorList>
    </citation>
    <scope>NUCLEOTIDE SEQUENCE [LARGE SCALE GENOMIC DNA]</scope>
</reference>
<comment type="caution">
    <text evidence="1">The sequence shown here is derived from an EMBL/GenBank/DDBJ whole genome shotgun (WGS) entry which is preliminary data.</text>
</comment>
<proteinExistence type="predicted"/>